<dbReference type="EMBL" id="CP001619">
    <property type="protein sequence ID" value="ACT96421.1"/>
    <property type="molecule type" value="Genomic_DNA"/>
</dbReference>
<keyword evidence="2" id="KW-1185">Reference proteome</keyword>
<evidence type="ECO:0000313" key="1">
    <source>
        <dbReference type="EMBL" id="ACT96421.1"/>
    </source>
</evidence>
<accession>C6VT57</accession>
<dbReference type="AlphaFoldDB" id="C6VT57"/>
<dbReference type="Proteomes" id="UP000002011">
    <property type="component" value="Chromosome"/>
</dbReference>
<name>C6VT57_DYAFD</name>
<organism evidence="1 2">
    <name type="scientific">Dyadobacter fermentans (strain ATCC 700827 / DSM 18053 / CIP 107007 / KCTC 52180 / NS114)</name>
    <dbReference type="NCBI Taxonomy" id="471854"/>
    <lineage>
        <taxon>Bacteria</taxon>
        <taxon>Pseudomonadati</taxon>
        <taxon>Bacteroidota</taxon>
        <taxon>Cytophagia</taxon>
        <taxon>Cytophagales</taxon>
        <taxon>Spirosomataceae</taxon>
        <taxon>Dyadobacter</taxon>
    </lineage>
</organism>
<gene>
    <name evidence="1" type="ordered locus">Dfer_5223</name>
</gene>
<proteinExistence type="predicted"/>
<protein>
    <submittedName>
        <fullName evidence="1">Uncharacterized protein</fullName>
    </submittedName>
</protein>
<sequence>MRYPSLSTVIIQPYDSINIGRPLELCPTGYNDPFAIFKNIAFFASSWSGSNILNVQNADCCFVTQKLTSDTNRIPFQNKQ</sequence>
<evidence type="ECO:0000313" key="2">
    <source>
        <dbReference type="Proteomes" id="UP000002011"/>
    </source>
</evidence>
<dbReference type="HOGENOM" id="CLU_2584136_0_0_10"/>
<dbReference type="KEGG" id="dfe:Dfer_5223"/>
<reference evidence="1 2" key="1">
    <citation type="journal article" date="2009" name="Stand. Genomic Sci.">
        <title>Complete genome sequence of Dyadobacter fermentans type strain (NS114).</title>
        <authorList>
            <person name="Lang E."/>
            <person name="Lapidus A."/>
            <person name="Chertkov O."/>
            <person name="Brettin T."/>
            <person name="Detter J.C."/>
            <person name="Han C."/>
            <person name="Copeland A."/>
            <person name="Glavina Del Rio T."/>
            <person name="Nolan M."/>
            <person name="Chen F."/>
            <person name="Lucas S."/>
            <person name="Tice H."/>
            <person name="Cheng J.F."/>
            <person name="Land M."/>
            <person name="Hauser L."/>
            <person name="Chang Y.J."/>
            <person name="Jeffries C.D."/>
            <person name="Kopitz M."/>
            <person name="Bruce D."/>
            <person name="Goodwin L."/>
            <person name="Pitluck S."/>
            <person name="Ovchinnikova G."/>
            <person name="Pati A."/>
            <person name="Ivanova N."/>
            <person name="Mavrommatis K."/>
            <person name="Chen A."/>
            <person name="Palaniappan K."/>
            <person name="Chain P."/>
            <person name="Bristow J."/>
            <person name="Eisen J.A."/>
            <person name="Markowitz V."/>
            <person name="Hugenholtz P."/>
            <person name="Goker M."/>
            <person name="Rohde M."/>
            <person name="Kyrpides N.C."/>
            <person name="Klenk H.P."/>
        </authorList>
    </citation>
    <scope>NUCLEOTIDE SEQUENCE [LARGE SCALE GENOMIC DNA]</scope>
    <source>
        <strain evidence="2">ATCC 700827 / DSM 18053 / CIP 107007 / KCTC 52180 / NS114</strain>
    </source>
</reference>